<gene>
    <name evidence="2" type="ORF">HNP84_000853</name>
</gene>
<dbReference type="GO" id="GO:0051920">
    <property type="term" value="F:peroxiredoxin activity"/>
    <property type="evidence" value="ECO:0007669"/>
    <property type="project" value="InterPro"/>
</dbReference>
<dbReference type="Gene3D" id="1.20.1290.10">
    <property type="entry name" value="AhpD-like"/>
    <property type="match status" value="1"/>
</dbReference>
<dbReference type="PANTHER" id="PTHR33570:SF2">
    <property type="entry name" value="CARBOXYMUCONOLACTONE DECARBOXYLASE-LIKE DOMAIN-CONTAINING PROTEIN"/>
    <property type="match status" value="1"/>
</dbReference>
<dbReference type="InterPro" id="IPR003779">
    <property type="entry name" value="CMD-like"/>
</dbReference>
<dbReference type="InterPro" id="IPR052512">
    <property type="entry name" value="4CMD/NDH-1_regulator"/>
</dbReference>
<feature type="domain" description="Carboxymuconolactone decarboxylase-like" evidence="1">
    <location>
        <begin position="35"/>
        <end position="109"/>
    </location>
</feature>
<protein>
    <submittedName>
        <fullName evidence="2">4-carboxymuconolactone decarboxylase</fullName>
        <ecNumber evidence="2">4.1.1.44</ecNumber>
    </submittedName>
</protein>
<organism evidence="2 3">
    <name type="scientific">Thermocatellispora tengchongensis</name>
    <dbReference type="NCBI Taxonomy" id="1073253"/>
    <lineage>
        <taxon>Bacteria</taxon>
        <taxon>Bacillati</taxon>
        <taxon>Actinomycetota</taxon>
        <taxon>Actinomycetes</taxon>
        <taxon>Streptosporangiales</taxon>
        <taxon>Streptosporangiaceae</taxon>
        <taxon>Thermocatellispora</taxon>
    </lineage>
</organism>
<evidence type="ECO:0000313" key="3">
    <source>
        <dbReference type="Proteomes" id="UP000578449"/>
    </source>
</evidence>
<accession>A0A840P1M1</accession>
<comment type="caution">
    <text evidence="2">The sequence shown here is derived from an EMBL/GenBank/DDBJ whole genome shotgun (WGS) entry which is preliminary data.</text>
</comment>
<proteinExistence type="predicted"/>
<dbReference type="AlphaFoldDB" id="A0A840P1M1"/>
<evidence type="ECO:0000313" key="2">
    <source>
        <dbReference type="EMBL" id="MBB5131147.1"/>
    </source>
</evidence>
<evidence type="ECO:0000259" key="1">
    <source>
        <dbReference type="Pfam" id="PF02627"/>
    </source>
</evidence>
<sequence length="127" mass="14227">MSESARGTAPERRARGLEIMESVYGRDHVGDGPGDFFGRTVEHLFTEIWSREALSVRERRLLLIGLLVGQREDDALGPQLDVALRTGQLTPDELREVVIFLAYYTGWARGARLNTQVEDVIAEVLSD</sequence>
<dbReference type="PANTHER" id="PTHR33570">
    <property type="entry name" value="4-CARBOXYMUCONOLACTONE DECARBOXYLASE FAMILY PROTEIN"/>
    <property type="match status" value="1"/>
</dbReference>
<keyword evidence="2" id="KW-0456">Lyase</keyword>
<dbReference type="EMBL" id="JACHGN010000002">
    <property type="protein sequence ID" value="MBB5131147.1"/>
    <property type="molecule type" value="Genomic_DNA"/>
</dbReference>
<dbReference type="GO" id="GO:0047575">
    <property type="term" value="F:4-carboxymuconolactone decarboxylase activity"/>
    <property type="evidence" value="ECO:0007669"/>
    <property type="project" value="UniProtKB-EC"/>
</dbReference>
<dbReference type="EC" id="4.1.1.44" evidence="2"/>
<dbReference type="RefSeq" id="WP_185047997.1">
    <property type="nucleotide sequence ID" value="NZ_BAABIX010000044.1"/>
</dbReference>
<keyword evidence="3" id="KW-1185">Reference proteome</keyword>
<dbReference type="InterPro" id="IPR029032">
    <property type="entry name" value="AhpD-like"/>
</dbReference>
<dbReference type="Proteomes" id="UP000578449">
    <property type="component" value="Unassembled WGS sequence"/>
</dbReference>
<dbReference type="Pfam" id="PF02627">
    <property type="entry name" value="CMD"/>
    <property type="match status" value="1"/>
</dbReference>
<name>A0A840P1M1_9ACTN</name>
<reference evidence="2 3" key="1">
    <citation type="submission" date="2020-08" db="EMBL/GenBank/DDBJ databases">
        <title>Genomic Encyclopedia of Type Strains, Phase IV (KMG-IV): sequencing the most valuable type-strain genomes for metagenomic binning, comparative biology and taxonomic classification.</title>
        <authorList>
            <person name="Goeker M."/>
        </authorList>
    </citation>
    <scope>NUCLEOTIDE SEQUENCE [LARGE SCALE GENOMIC DNA]</scope>
    <source>
        <strain evidence="2 3">DSM 45615</strain>
    </source>
</reference>
<dbReference type="SUPFAM" id="SSF69118">
    <property type="entry name" value="AhpD-like"/>
    <property type="match status" value="1"/>
</dbReference>